<proteinExistence type="predicted"/>
<dbReference type="Proteomes" id="UP000288216">
    <property type="component" value="Unassembled WGS sequence"/>
</dbReference>
<sequence length="70" mass="7636">MLPRRLRKCGARCRAGRCGRSRVPSLARAENGKVAAGAGVISSRWVCPRLLVAEGEIDWIGRTANDLKVF</sequence>
<gene>
    <name evidence="1" type="ORF">scyTo_0006377</name>
</gene>
<dbReference type="AlphaFoldDB" id="A0A401PHL7"/>
<reference evidence="1 2" key="1">
    <citation type="journal article" date="2018" name="Nat. Ecol. Evol.">
        <title>Shark genomes provide insights into elasmobranch evolution and the origin of vertebrates.</title>
        <authorList>
            <person name="Hara Y"/>
            <person name="Yamaguchi K"/>
            <person name="Onimaru K"/>
            <person name="Kadota M"/>
            <person name="Koyanagi M"/>
            <person name="Keeley SD"/>
            <person name="Tatsumi K"/>
            <person name="Tanaka K"/>
            <person name="Motone F"/>
            <person name="Kageyama Y"/>
            <person name="Nozu R"/>
            <person name="Adachi N"/>
            <person name="Nishimura O"/>
            <person name="Nakagawa R"/>
            <person name="Tanegashima C"/>
            <person name="Kiyatake I"/>
            <person name="Matsumoto R"/>
            <person name="Murakumo K"/>
            <person name="Nishida K"/>
            <person name="Terakita A"/>
            <person name="Kuratani S"/>
            <person name="Sato K"/>
            <person name="Hyodo S Kuraku.S."/>
        </authorList>
    </citation>
    <scope>NUCLEOTIDE SEQUENCE [LARGE SCALE GENOMIC DNA]</scope>
</reference>
<evidence type="ECO:0000313" key="1">
    <source>
        <dbReference type="EMBL" id="GCB72584.1"/>
    </source>
</evidence>
<name>A0A401PHL7_SCYTO</name>
<comment type="caution">
    <text evidence="1">The sequence shown here is derived from an EMBL/GenBank/DDBJ whole genome shotgun (WGS) entry which is preliminary data.</text>
</comment>
<keyword evidence="2" id="KW-1185">Reference proteome</keyword>
<dbReference type="EMBL" id="BFAA01002137">
    <property type="protein sequence ID" value="GCB72584.1"/>
    <property type="molecule type" value="Genomic_DNA"/>
</dbReference>
<organism evidence="1 2">
    <name type="scientific">Scyliorhinus torazame</name>
    <name type="common">Cloudy catshark</name>
    <name type="synonym">Catulus torazame</name>
    <dbReference type="NCBI Taxonomy" id="75743"/>
    <lineage>
        <taxon>Eukaryota</taxon>
        <taxon>Metazoa</taxon>
        <taxon>Chordata</taxon>
        <taxon>Craniata</taxon>
        <taxon>Vertebrata</taxon>
        <taxon>Chondrichthyes</taxon>
        <taxon>Elasmobranchii</taxon>
        <taxon>Galeomorphii</taxon>
        <taxon>Galeoidea</taxon>
        <taxon>Carcharhiniformes</taxon>
        <taxon>Scyliorhinidae</taxon>
        <taxon>Scyliorhinus</taxon>
    </lineage>
</organism>
<accession>A0A401PHL7</accession>
<protein>
    <submittedName>
        <fullName evidence="1">Uncharacterized protein</fullName>
    </submittedName>
</protein>
<evidence type="ECO:0000313" key="2">
    <source>
        <dbReference type="Proteomes" id="UP000288216"/>
    </source>
</evidence>